<accession>A0ABU8LG25</accession>
<comment type="caution">
    <text evidence="2">The sequence shown here is derived from an EMBL/GenBank/DDBJ whole genome shotgun (WGS) entry which is preliminary data.</text>
</comment>
<protein>
    <submittedName>
        <fullName evidence="2">Response regulator</fullName>
    </submittedName>
</protein>
<gene>
    <name evidence="2" type="ORF">WDU99_14790</name>
</gene>
<sequence length="82" mass="9107">MTVSIEVITIVASAATLLVALISGFGWVFSRMDARFAQQDTRIEARFAGVETRLTGLERELTEVKIAVARIEGPPRRFIEAR</sequence>
<evidence type="ECO:0000313" key="3">
    <source>
        <dbReference type="Proteomes" id="UP001371224"/>
    </source>
</evidence>
<keyword evidence="1" id="KW-1133">Transmembrane helix</keyword>
<keyword evidence="1" id="KW-0472">Membrane</keyword>
<feature type="transmembrane region" description="Helical" evidence="1">
    <location>
        <begin position="6"/>
        <end position="29"/>
    </location>
</feature>
<dbReference type="EMBL" id="JBBDGM010000015">
    <property type="protein sequence ID" value="MEJ1089582.1"/>
    <property type="molecule type" value="Genomic_DNA"/>
</dbReference>
<dbReference type="RefSeq" id="WP_337333230.1">
    <property type="nucleotide sequence ID" value="NZ_JBBDGM010000015.1"/>
</dbReference>
<keyword evidence="1" id="KW-0812">Transmembrane</keyword>
<evidence type="ECO:0000313" key="2">
    <source>
        <dbReference type="EMBL" id="MEJ1089582.1"/>
    </source>
</evidence>
<organism evidence="2 3">
    <name type="scientific">Microbacterium bandirmense</name>
    <dbReference type="NCBI Taxonomy" id="3122050"/>
    <lineage>
        <taxon>Bacteria</taxon>
        <taxon>Bacillati</taxon>
        <taxon>Actinomycetota</taxon>
        <taxon>Actinomycetes</taxon>
        <taxon>Micrococcales</taxon>
        <taxon>Microbacteriaceae</taxon>
        <taxon>Microbacterium</taxon>
    </lineage>
</organism>
<proteinExistence type="predicted"/>
<dbReference type="Proteomes" id="UP001371224">
    <property type="component" value="Unassembled WGS sequence"/>
</dbReference>
<keyword evidence="3" id="KW-1185">Reference proteome</keyword>
<reference evidence="2 3" key="1">
    <citation type="submission" date="2024-02" db="EMBL/GenBank/DDBJ databases">
        <authorList>
            <person name="Saticioglu I.B."/>
        </authorList>
    </citation>
    <scope>NUCLEOTIDE SEQUENCE [LARGE SCALE GENOMIC DNA]</scope>
    <source>
        <strain evidence="2 3">Mu-80</strain>
    </source>
</reference>
<name>A0ABU8LG25_9MICO</name>
<evidence type="ECO:0000256" key="1">
    <source>
        <dbReference type="SAM" id="Phobius"/>
    </source>
</evidence>